<protein>
    <recommendedName>
        <fullName evidence="5">CENP-V/GFA domain-containing protein</fullName>
    </recommendedName>
</protein>
<dbReference type="GO" id="GO:0016846">
    <property type="term" value="F:carbon-sulfur lyase activity"/>
    <property type="evidence" value="ECO:0007669"/>
    <property type="project" value="InterPro"/>
</dbReference>
<organism evidence="6 7">
    <name type="scientific">Aspergillus brasiliensis (strain CBS 101740 / IMI 381727 / IBT 21946)</name>
    <dbReference type="NCBI Taxonomy" id="767769"/>
    <lineage>
        <taxon>Eukaryota</taxon>
        <taxon>Fungi</taxon>
        <taxon>Dikarya</taxon>
        <taxon>Ascomycota</taxon>
        <taxon>Pezizomycotina</taxon>
        <taxon>Eurotiomycetes</taxon>
        <taxon>Eurotiomycetidae</taxon>
        <taxon>Eurotiales</taxon>
        <taxon>Aspergillaceae</taxon>
        <taxon>Aspergillus</taxon>
        <taxon>Aspergillus subgen. Circumdati</taxon>
    </lineage>
</organism>
<feature type="region of interest" description="Disordered" evidence="4">
    <location>
        <begin position="121"/>
        <end position="142"/>
    </location>
</feature>
<keyword evidence="3" id="KW-0862">Zinc</keyword>
<keyword evidence="7" id="KW-1185">Reference proteome</keyword>
<proteinExistence type="inferred from homology"/>
<dbReference type="PANTHER" id="PTHR28620:SF1">
    <property type="entry name" value="CENP-V_GFA DOMAIN-CONTAINING PROTEIN"/>
    <property type="match status" value="1"/>
</dbReference>
<comment type="similarity">
    <text evidence="1">Belongs to the Gfa family.</text>
</comment>
<gene>
    <name evidence="6" type="ORF">ASPBRDRAFT_503373</name>
</gene>
<dbReference type="GO" id="GO:0046872">
    <property type="term" value="F:metal ion binding"/>
    <property type="evidence" value="ECO:0007669"/>
    <property type="project" value="UniProtKB-KW"/>
</dbReference>
<dbReference type="AlphaFoldDB" id="A0A1L9UP62"/>
<keyword evidence="2" id="KW-0479">Metal-binding</keyword>
<dbReference type="Proteomes" id="UP000184499">
    <property type="component" value="Unassembled WGS sequence"/>
</dbReference>
<dbReference type="PROSITE" id="PS51891">
    <property type="entry name" value="CENP_V_GFA"/>
    <property type="match status" value="2"/>
</dbReference>
<dbReference type="RefSeq" id="XP_067480669.1">
    <property type="nucleotide sequence ID" value="XM_067626523.1"/>
</dbReference>
<evidence type="ECO:0000259" key="5">
    <source>
        <dbReference type="PROSITE" id="PS51891"/>
    </source>
</evidence>
<dbReference type="EMBL" id="KV878682">
    <property type="protein sequence ID" value="OJJ73421.1"/>
    <property type="molecule type" value="Genomic_DNA"/>
</dbReference>
<evidence type="ECO:0000256" key="1">
    <source>
        <dbReference type="ARBA" id="ARBA00005495"/>
    </source>
</evidence>
<evidence type="ECO:0000256" key="4">
    <source>
        <dbReference type="SAM" id="MobiDB-lite"/>
    </source>
</evidence>
<dbReference type="OrthoDB" id="2993351at2759"/>
<dbReference type="GeneID" id="93579011"/>
<dbReference type="InterPro" id="IPR052355">
    <property type="entry name" value="CENP-V-like"/>
</dbReference>
<dbReference type="PANTHER" id="PTHR28620">
    <property type="entry name" value="CENTROMERE PROTEIN V"/>
    <property type="match status" value="1"/>
</dbReference>
<evidence type="ECO:0000313" key="7">
    <source>
        <dbReference type="Proteomes" id="UP000184499"/>
    </source>
</evidence>
<dbReference type="VEuPathDB" id="FungiDB:ASPBRDRAFT_503373"/>
<sequence>MTPNPEPPQYKGTCHCGLFQFGLHLSQPLKTVHACHCTLCAKKGYMWLFPTETEIQVTRGPGELASYHPGDGSYGEHMFCPTCGTGVLVRGHEMPSGEVGIGVNARALLGVNPFELRVESYTPRDTPHDSSPTELTHNDTELPSEKTYTGSCHCTAVRLSVQSRPLPEIEVKEDNCSICQRNANICIYPHRSQVTLHGQESLTEYRFGRGFTGHQFCKICGVPVSMKLHGPPQSVVDGLPLGKQEIIKQKLAIVPIRVAVLAGVEWADLKVKRTDEGTEGYVVS</sequence>
<dbReference type="Pfam" id="PF04828">
    <property type="entry name" value="GFA"/>
    <property type="match status" value="2"/>
</dbReference>
<dbReference type="STRING" id="767769.A0A1L9UP62"/>
<dbReference type="InterPro" id="IPR006913">
    <property type="entry name" value="CENP-V/GFA"/>
</dbReference>
<dbReference type="Gene3D" id="2.170.150.70">
    <property type="match status" value="2"/>
</dbReference>
<evidence type="ECO:0000256" key="2">
    <source>
        <dbReference type="ARBA" id="ARBA00022723"/>
    </source>
</evidence>
<reference evidence="7" key="1">
    <citation type="journal article" date="2017" name="Genome Biol.">
        <title>Comparative genomics reveals high biological diversity and specific adaptations in the industrially and medically important fungal genus Aspergillus.</title>
        <authorList>
            <person name="de Vries R.P."/>
            <person name="Riley R."/>
            <person name="Wiebenga A."/>
            <person name="Aguilar-Osorio G."/>
            <person name="Amillis S."/>
            <person name="Uchima C.A."/>
            <person name="Anderluh G."/>
            <person name="Asadollahi M."/>
            <person name="Askin M."/>
            <person name="Barry K."/>
            <person name="Battaglia E."/>
            <person name="Bayram O."/>
            <person name="Benocci T."/>
            <person name="Braus-Stromeyer S.A."/>
            <person name="Caldana C."/>
            <person name="Canovas D."/>
            <person name="Cerqueira G.C."/>
            <person name="Chen F."/>
            <person name="Chen W."/>
            <person name="Choi C."/>
            <person name="Clum A."/>
            <person name="Dos Santos R.A."/>
            <person name="Damasio A.R."/>
            <person name="Diallinas G."/>
            <person name="Emri T."/>
            <person name="Fekete E."/>
            <person name="Flipphi M."/>
            <person name="Freyberg S."/>
            <person name="Gallo A."/>
            <person name="Gournas C."/>
            <person name="Habgood R."/>
            <person name="Hainaut M."/>
            <person name="Harispe M.L."/>
            <person name="Henrissat B."/>
            <person name="Hilden K.S."/>
            <person name="Hope R."/>
            <person name="Hossain A."/>
            <person name="Karabika E."/>
            <person name="Karaffa L."/>
            <person name="Karanyi Z."/>
            <person name="Krasevec N."/>
            <person name="Kuo A."/>
            <person name="Kusch H."/>
            <person name="LaButti K."/>
            <person name="Lagendijk E.L."/>
            <person name="Lapidus A."/>
            <person name="Levasseur A."/>
            <person name="Lindquist E."/>
            <person name="Lipzen A."/>
            <person name="Logrieco A.F."/>
            <person name="MacCabe A."/>
            <person name="Maekelae M.R."/>
            <person name="Malavazi I."/>
            <person name="Melin P."/>
            <person name="Meyer V."/>
            <person name="Mielnichuk N."/>
            <person name="Miskei M."/>
            <person name="Molnar A.P."/>
            <person name="Mule G."/>
            <person name="Ngan C.Y."/>
            <person name="Orejas M."/>
            <person name="Orosz E."/>
            <person name="Ouedraogo J.P."/>
            <person name="Overkamp K.M."/>
            <person name="Park H.-S."/>
            <person name="Perrone G."/>
            <person name="Piumi F."/>
            <person name="Punt P.J."/>
            <person name="Ram A.F."/>
            <person name="Ramon A."/>
            <person name="Rauscher S."/>
            <person name="Record E."/>
            <person name="Riano-Pachon D.M."/>
            <person name="Robert V."/>
            <person name="Roehrig J."/>
            <person name="Ruller R."/>
            <person name="Salamov A."/>
            <person name="Salih N.S."/>
            <person name="Samson R.A."/>
            <person name="Sandor E."/>
            <person name="Sanguinetti M."/>
            <person name="Schuetze T."/>
            <person name="Sepcic K."/>
            <person name="Shelest E."/>
            <person name="Sherlock G."/>
            <person name="Sophianopoulou V."/>
            <person name="Squina F.M."/>
            <person name="Sun H."/>
            <person name="Susca A."/>
            <person name="Todd R.B."/>
            <person name="Tsang A."/>
            <person name="Unkles S.E."/>
            <person name="van de Wiele N."/>
            <person name="van Rossen-Uffink D."/>
            <person name="Oliveira J.V."/>
            <person name="Vesth T.C."/>
            <person name="Visser J."/>
            <person name="Yu J.-H."/>
            <person name="Zhou M."/>
            <person name="Andersen M.R."/>
            <person name="Archer D.B."/>
            <person name="Baker S.E."/>
            <person name="Benoit I."/>
            <person name="Brakhage A.A."/>
            <person name="Braus G.H."/>
            <person name="Fischer R."/>
            <person name="Frisvad J.C."/>
            <person name="Goldman G.H."/>
            <person name="Houbraken J."/>
            <person name="Oakley B."/>
            <person name="Pocsi I."/>
            <person name="Scazzocchio C."/>
            <person name="Seiboth B."/>
            <person name="vanKuyk P.A."/>
            <person name="Wortman J."/>
            <person name="Dyer P.S."/>
            <person name="Grigoriev I.V."/>
        </authorList>
    </citation>
    <scope>NUCLEOTIDE SEQUENCE [LARGE SCALE GENOMIC DNA]</scope>
    <source>
        <strain evidence="7">CBS 101740 / IMI 381727 / IBT 21946</strain>
    </source>
</reference>
<feature type="domain" description="CENP-V/GFA" evidence="5">
    <location>
        <begin position="10"/>
        <end position="134"/>
    </location>
</feature>
<evidence type="ECO:0000313" key="6">
    <source>
        <dbReference type="EMBL" id="OJJ73421.1"/>
    </source>
</evidence>
<feature type="domain" description="CENP-V/GFA" evidence="5">
    <location>
        <begin position="148"/>
        <end position="282"/>
    </location>
</feature>
<accession>A0A1L9UP62</accession>
<name>A0A1L9UP62_ASPBC</name>
<dbReference type="SUPFAM" id="SSF51316">
    <property type="entry name" value="Mss4-like"/>
    <property type="match status" value="2"/>
</dbReference>
<dbReference type="InterPro" id="IPR011057">
    <property type="entry name" value="Mss4-like_sf"/>
</dbReference>
<dbReference type="OMA" id="QRNANTC"/>
<evidence type="ECO:0000256" key="3">
    <source>
        <dbReference type="ARBA" id="ARBA00022833"/>
    </source>
</evidence>